<reference evidence="5 6" key="1">
    <citation type="journal article" date="2012" name="J. Bacteriol.">
        <title>Complete genome sequence of Pelagibacterium halotolerans B2T.</title>
        <authorList>
            <person name="Huo Y.Y."/>
            <person name="Cheng H."/>
            <person name="Han X.F."/>
            <person name="Jiang X.W."/>
            <person name="Sun C."/>
            <person name="Zhang X.Q."/>
            <person name="Zhu X.F."/>
            <person name="Liu Y.F."/>
            <person name="Li P.F."/>
            <person name="Ni P.X."/>
            <person name="Wu M."/>
        </authorList>
    </citation>
    <scope>NUCLEOTIDE SEQUENCE [LARGE SCALE GENOMIC DNA]</scope>
    <source>
        <strain evidence="6">DSM 22347 / JCM 15775 / CGMCC 1.7692 / B2</strain>
    </source>
</reference>
<dbReference type="PROSITE" id="PS50043">
    <property type="entry name" value="HTH_LUXR_2"/>
    <property type="match status" value="1"/>
</dbReference>
<keyword evidence="6" id="KW-1185">Reference proteome</keyword>
<dbReference type="Pfam" id="PF03472">
    <property type="entry name" value="Autoind_bind"/>
    <property type="match status" value="1"/>
</dbReference>
<dbReference type="SUPFAM" id="SSF75516">
    <property type="entry name" value="Pheromone-binding domain of LuxR-like quorum-sensing transcription factors"/>
    <property type="match status" value="1"/>
</dbReference>
<dbReference type="eggNOG" id="COG2771">
    <property type="taxonomic scope" value="Bacteria"/>
</dbReference>
<dbReference type="InterPro" id="IPR005143">
    <property type="entry name" value="TF_LuxR_autoind-bd_dom"/>
</dbReference>
<dbReference type="InterPro" id="IPR016032">
    <property type="entry name" value="Sig_transdc_resp-reg_C-effctor"/>
</dbReference>
<dbReference type="InterPro" id="IPR036388">
    <property type="entry name" value="WH-like_DNA-bd_sf"/>
</dbReference>
<dbReference type="PANTHER" id="PTHR44688:SF16">
    <property type="entry name" value="DNA-BINDING TRANSCRIPTIONAL ACTIVATOR DEVR_DOSR"/>
    <property type="match status" value="1"/>
</dbReference>
<keyword evidence="1" id="KW-0805">Transcription regulation</keyword>
<dbReference type="STRING" id="1082931.KKY_2856"/>
<dbReference type="SUPFAM" id="SSF46894">
    <property type="entry name" value="C-terminal effector domain of the bipartite response regulators"/>
    <property type="match status" value="1"/>
</dbReference>
<evidence type="ECO:0000313" key="5">
    <source>
        <dbReference type="EMBL" id="AEQ52861.1"/>
    </source>
</evidence>
<dbReference type="PANTHER" id="PTHR44688">
    <property type="entry name" value="DNA-BINDING TRANSCRIPTIONAL ACTIVATOR DEVR_DOSR"/>
    <property type="match status" value="1"/>
</dbReference>
<keyword evidence="2" id="KW-0238">DNA-binding</keyword>
<evidence type="ECO:0000259" key="4">
    <source>
        <dbReference type="PROSITE" id="PS50043"/>
    </source>
</evidence>
<evidence type="ECO:0000256" key="2">
    <source>
        <dbReference type="ARBA" id="ARBA00023125"/>
    </source>
</evidence>
<feature type="domain" description="HTH luxR-type" evidence="4">
    <location>
        <begin position="88"/>
        <end position="153"/>
    </location>
</feature>
<evidence type="ECO:0000256" key="3">
    <source>
        <dbReference type="ARBA" id="ARBA00023163"/>
    </source>
</evidence>
<keyword evidence="3" id="KW-0804">Transcription</keyword>
<sequence length="155" mass="16574">MACAAPFSWSEAFDRFGTCPGGREIIEDAARFGLVDGVGFPLLSTGSRRAAASLASDKPLDMEVVTAAVLQGILPVVFQHLRALNGVSSSPNPRLSKREKQVLAWLAAGKSAWEVAQILTISEPTVRFHVQAIKKKFKTSTLAHSVAAAIHAHQL</sequence>
<evidence type="ECO:0000313" key="6">
    <source>
        <dbReference type="Proteomes" id="UP000008850"/>
    </source>
</evidence>
<dbReference type="Gene3D" id="3.30.450.80">
    <property type="entry name" value="Transcription factor LuxR-like, autoinducer-binding domain"/>
    <property type="match status" value="1"/>
</dbReference>
<dbReference type="PRINTS" id="PR00038">
    <property type="entry name" value="HTHLUXR"/>
</dbReference>
<dbReference type="Pfam" id="PF00196">
    <property type="entry name" value="GerE"/>
    <property type="match status" value="1"/>
</dbReference>
<dbReference type="AlphaFoldDB" id="G4RDS5"/>
<accession>G4RDS5</accession>
<protein>
    <submittedName>
        <fullName evidence="5">Putative N-acyl homoserine lactone transcriptional regulator, LuxR-like protein</fullName>
    </submittedName>
</protein>
<dbReference type="Proteomes" id="UP000008850">
    <property type="component" value="Chromosome"/>
</dbReference>
<dbReference type="PROSITE" id="PS00622">
    <property type="entry name" value="HTH_LUXR_1"/>
    <property type="match status" value="1"/>
</dbReference>
<proteinExistence type="predicted"/>
<organism evidence="5 6">
    <name type="scientific">Pelagibacterium halotolerans (strain DSM 22347 / JCM 15775 / CGMCC 1.7692 / B2)</name>
    <dbReference type="NCBI Taxonomy" id="1082931"/>
    <lineage>
        <taxon>Bacteria</taxon>
        <taxon>Pseudomonadati</taxon>
        <taxon>Pseudomonadota</taxon>
        <taxon>Alphaproteobacteria</taxon>
        <taxon>Hyphomicrobiales</taxon>
        <taxon>Devosiaceae</taxon>
        <taxon>Pelagibacterium</taxon>
    </lineage>
</organism>
<dbReference type="KEGG" id="phl:KKY_2856"/>
<dbReference type="SMART" id="SM00421">
    <property type="entry name" value="HTH_LUXR"/>
    <property type="match status" value="1"/>
</dbReference>
<dbReference type="HOGENOM" id="CLU_072786_5_1_5"/>
<gene>
    <name evidence="5" type="ordered locus">KKY_2856</name>
</gene>
<evidence type="ECO:0000256" key="1">
    <source>
        <dbReference type="ARBA" id="ARBA00023015"/>
    </source>
</evidence>
<name>G4RDS5_PELHB</name>
<dbReference type="Gene3D" id="1.10.10.10">
    <property type="entry name" value="Winged helix-like DNA-binding domain superfamily/Winged helix DNA-binding domain"/>
    <property type="match status" value="1"/>
</dbReference>
<dbReference type="GO" id="GO:0003677">
    <property type="term" value="F:DNA binding"/>
    <property type="evidence" value="ECO:0007669"/>
    <property type="project" value="UniProtKB-KW"/>
</dbReference>
<dbReference type="InterPro" id="IPR000792">
    <property type="entry name" value="Tscrpt_reg_LuxR_C"/>
</dbReference>
<dbReference type="EMBL" id="CP003075">
    <property type="protein sequence ID" value="AEQ52861.1"/>
    <property type="molecule type" value="Genomic_DNA"/>
</dbReference>
<dbReference type="GO" id="GO:0006355">
    <property type="term" value="P:regulation of DNA-templated transcription"/>
    <property type="evidence" value="ECO:0007669"/>
    <property type="project" value="InterPro"/>
</dbReference>
<dbReference type="InterPro" id="IPR036693">
    <property type="entry name" value="TF_LuxR_autoind-bd_dom_sf"/>
</dbReference>
<dbReference type="CDD" id="cd06170">
    <property type="entry name" value="LuxR_C_like"/>
    <property type="match status" value="1"/>
</dbReference>